<keyword evidence="4" id="KW-1185">Reference proteome</keyword>
<gene>
    <name evidence="3" type="ORF">CSOJ01_02274</name>
</gene>
<keyword evidence="3" id="KW-0489">Methyltransferase</keyword>
<sequence length="275" mass="30252">MADPNKKPFDHFNEIAHSYEKSTGGCTRELAERFVPLLNITSDSVILDNACGTGIVTDILVNKFGPGKGPTIHAVDEASKMVEIVEARFVGNKNITTATMPGEDLGFPDETFTHSVTNLGFLFFDDPEKGAAEVWRTLRPGGVAVVTNWEELGYLPVLRRLQSEVHPGDEPFDVPVGRDWFRPAHTEEVLRAGGFQDVGLQSMSVHWGAESVEEVASSLVQMFGPAVFKEWSEEEKEKAIQLLPSILREETVSLERGGRPCVGVRMKAIVAVCKK</sequence>
<feature type="domain" description="Methyltransferase type 11" evidence="2">
    <location>
        <begin position="47"/>
        <end position="145"/>
    </location>
</feature>
<dbReference type="Gene3D" id="3.40.50.150">
    <property type="entry name" value="Vaccinia Virus protein VP39"/>
    <property type="match status" value="1"/>
</dbReference>
<dbReference type="PANTHER" id="PTHR43861:SF3">
    <property type="entry name" value="PUTATIVE (AFU_ORTHOLOGUE AFUA_2G14390)-RELATED"/>
    <property type="match status" value="1"/>
</dbReference>
<dbReference type="Proteomes" id="UP000652219">
    <property type="component" value="Unassembled WGS sequence"/>
</dbReference>
<evidence type="ECO:0000313" key="3">
    <source>
        <dbReference type="EMBL" id="KAF6817837.1"/>
    </source>
</evidence>
<protein>
    <submittedName>
        <fullName evidence="3">Methyltransferase type 11</fullName>
    </submittedName>
</protein>
<evidence type="ECO:0000259" key="2">
    <source>
        <dbReference type="Pfam" id="PF08241"/>
    </source>
</evidence>
<reference evidence="3 4" key="1">
    <citation type="journal article" date="2020" name="Phytopathology">
        <title>Genome Sequence Resources of Colletotrichum truncatum, C. plurivorum, C. musicola, and C. sojae: Four Species Pathogenic to Soybean (Glycine max).</title>
        <authorList>
            <person name="Rogerio F."/>
            <person name="Boufleur T.R."/>
            <person name="Ciampi-Guillardi M."/>
            <person name="Sukno S.A."/>
            <person name="Thon M.R."/>
            <person name="Massola Junior N.S."/>
            <person name="Baroncelli R."/>
        </authorList>
    </citation>
    <scope>NUCLEOTIDE SEQUENCE [LARGE SCALE GENOMIC DNA]</scope>
    <source>
        <strain evidence="3 4">LFN0009</strain>
    </source>
</reference>
<evidence type="ECO:0000256" key="1">
    <source>
        <dbReference type="ARBA" id="ARBA00022679"/>
    </source>
</evidence>
<dbReference type="SUPFAM" id="SSF53335">
    <property type="entry name" value="S-adenosyl-L-methionine-dependent methyltransferases"/>
    <property type="match status" value="1"/>
</dbReference>
<accession>A0A8H6JRN9</accession>
<dbReference type="InterPro" id="IPR013216">
    <property type="entry name" value="Methyltransf_11"/>
</dbReference>
<dbReference type="EMBL" id="WIGN01000019">
    <property type="protein sequence ID" value="KAF6817837.1"/>
    <property type="molecule type" value="Genomic_DNA"/>
</dbReference>
<dbReference type="GO" id="GO:0008757">
    <property type="term" value="F:S-adenosylmethionine-dependent methyltransferase activity"/>
    <property type="evidence" value="ECO:0007669"/>
    <property type="project" value="InterPro"/>
</dbReference>
<comment type="caution">
    <text evidence="3">The sequence shown here is derived from an EMBL/GenBank/DDBJ whole genome shotgun (WGS) entry which is preliminary data.</text>
</comment>
<dbReference type="Pfam" id="PF08241">
    <property type="entry name" value="Methyltransf_11"/>
    <property type="match status" value="1"/>
</dbReference>
<dbReference type="CDD" id="cd02440">
    <property type="entry name" value="AdoMet_MTases"/>
    <property type="match status" value="1"/>
</dbReference>
<dbReference type="InterPro" id="IPR029063">
    <property type="entry name" value="SAM-dependent_MTases_sf"/>
</dbReference>
<organism evidence="3 4">
    <name type="scientific">Colletotrichum sojae</name>
    <dbReference type="NCBI Taxonomy" id="2175907"/>
    <lineage>
        <taxon>Eukaryota</taxon>
        <taxon>Fungi</taxon>
        <taxon>Dikarya</taxon>
        <taxon>Ascomycota</taxon>
        <taxon>Pezizomycotina</taxon>
        <taxon>Sordariomycetes</taxon>
        <taxon>Hypocreomycetidae</taxon>
        <taxon>Glomerellales</taxon>
        <taxon>Glomerellaceae</taxon>
        <taxon>Colletotrichum</taxon>
        <taxon>Colletotrichum orchidearum species complex</taxon>
    </lineage>
</organism>
<evidence type="ECO:0000313" key="4">
    <source>
        <dbReference type="Proteomes" id="UP000652219"/>
    </source>
</evidence>
<dbReference type="AlphaFoldDB" id="A0A8H6JRN9"/>
<keyword evidence="1 3" id="KW-0808">Transferase</keyword>
<dbReference type="GO" id="GO:0032259">
    <property type="term" value="P:methylation"/>
    <property type="evidence" value="ECO:0007669"/>
    <property type="project" value="UniProtKB-KW"/>
</dbReference>
<name>A0A8H6JRN9_9PEZI</name>
<dbReference type="PANTHER" id="PTHR43861">
    <property type="entry name" value="TRANS-ACONITATE 2-METHYLTRANSFERASE-RELATED"/>
    <property type="match status" value="1"/>
</dbReference>
<proteinExistence type="predicted"/>